<evidence type="ECO:0000313" key="6">
    <source>
        <dbReference type="Proteomes" id="UP000694383"/>
    </source>
</evidence>
<evidence type="ECO:0000256" key="1">
    <source>
        <dbReference type="ARBA" id="ARBA00005964"/>
    </source>
</evidence>
<keyword evidence="2" id="KW-0719">Serine esterase</keyword>
<evidence type="ECO:0000256" key="2">
    <source>
        <dbReference type="ARBA" id="ARBA00022487"/>
    </source>
</evidence>
<organism evidence="5 6">
    <name type="scientific">Oryzias sinensis</name>
    <name type="common">Chinese medaka</name>
    <dbReference type="NCBI Taxonomy" id="183150"/>
    <lineage>
        <taxon>Eukaryota</taxon>
        <taxon>Metazoa</taxon>
        <taxon>Chordata</taxon>
        <taxon>Craniata</taxon>
        <taxon>Vertebrata</taxon>
        <taxon>Euteleostomi</taxon>
        <taxon>Actinopterygii</taxon>
        <taxon>Neopterygii</taxon>
        <taxon>Teleostei</taxon>
        <taxon>Neoteleostei</taxon>
        <taxon>Acanthomorphata</taxon>
        <taxon>Ovalentaria</taxon>
        <taxon>Atherinomorphae</taxon>
        <taxon>Beloniformes</taxon>
        <taxon>Adrianichthyidae</taxon>
        <taxon>Oryziinae</taxon>
        <taxon>Oryzias</taxon>
    </lineage>
</organism>
<comment type="similarity">
    <text evidence="1">Belongs to the type-B carboxylesterase/lipase family.</text>
</comment>
<dbReference type="PANTHER" id="PTHR43918:SF4">
    <property type="entry name" value="CARBOXYLIC ESTER HYDROLASE"/>
    <property type="match status" value="1"/>
</dbReference>
<dbReference type="InterPro" id="IPR050654">
    <property type="entry name" value="AChE-related_enzymes"/>
</dbReference>
<dbReference type="SUPFAM" id="SSF53474">
    <property type="entry name" value="alpha/beta-Hydrolases"/>
    <property type="match status" value="1"/>
</dbReference>
<keyword evidence="3" id="KW-0378">Hydrolase</keyword>
<dbReference type="GO" id="GO:0052689">
    <property type="term" value="F:carboxylic ester hydrolase activity"/>
    <property type="evidence" value="ECO:0007669"/>
    <property type="project" value="UniProtKB-KW"/>
</dbReference>
<dbReference type="PROSITE" id="PS00941">
    <property type="entry name" value="CARBOXYLESTERASE_B_2"/>
    <property type="match status" value="1"/>
</dbReference>
<dbReference type="Ensembl" id="ENSOSIT00000035557.1">
    <property type="protein sequence ID" value="ENSOSIP00000033736.1"/>
    <property type="gene ID" value="ENSOSIG00000017037.1"/>
</dbReference>
<dbReference type="InterPro" id="IPR029058">
    <property type="entry name" value="AB_hydrolase_fold"/>
</dbReference>
<dbReference type="AlphaFoldDB" id="A0A8C7YTS5"/>
<dbReference type="InterPro" id="IPR019819">
    <property type="entry name" value="Carboxylesterase_B_CS"/>
</dbReference>
<protein>
    <recommendedName>
        <fullName evidence="4">Carboxylesterase type B domain-containing protein</fullName>
    </recommendedName>
</protein>
<proteinExistence type="inferred from homology"/>
<feature type="domain" description="Carboxylesterase type B" evidence="4">
    <location>
        <begin position="10"/>
        <end position="81"/>
    </location>
</feature>
<evidence type="ECO:0000256" key="3">
    <source>
        <dbReference type="ARBA" id="ARBA00022801"/>
    </source>
</evidence>
<sequence>MLKVFLGKVTGQEDCLFINVWTPTLRPDARLPVMVWIHGGYLQALSGGEQGYSPTEELAAATGVVYVSFNYRLNAFGFMALELLREGSPRNTSGQGNTPEARIQP</sequence>
<dbReference type="GeneTree" id="ENSGT00940000165402"/>
<name>A0A8C7YTS5_9TELE</name>
<evidence type="ECO:0000313" key="5">
    <source>
        <dbReference type="Ensembl" id="ENSOSIP00000033736.1"/>
    </source>
</evidence>
<keyword evidence="6" id="KW-1185">Reference proteome</keyword>
<dbReference type="Proteomes" id="UP000694383">
    <property type="component" value="Unplaced"/>
</dbReference>
<dbReference type="Pfam" id="PF00135">
    <property type="entry name" value="COesterase"/>
    <property type="match status" value="1"/>
</dbReference>
<accession>A0A8C7YTS5</accession>
<dbReference type="InterPro" id="IPR002018">
    <property type="entry name" value="CarbesteraseB"/>
</dbReference>
<reference evidence="5" key="1">
    <citation type="submission" date="2025-08" db="UniProtKB">
        <authorList>
            <consortium name="Ensembl"/>
        </authorList>
    </citation>
    <scope>IDENTIFICATION</scope>
</reference>
<evidence type="ECO:0000259" key="4">
    <source>
        <dbReference type="Pfam" id="PF00135"/>
    </source>
</evidence>
<dbReference type="PANTHER" id="PTHR43918">
    <property type="entry name" value="ACETYLCHOLINESTERASE"/>
    <property type="match status" value="1"/>
</dbReference>
<reference evidence="5" key="2">
    <citation type="submission" date="2025-09" db="UniProtKB">
        <authorList>
            <consortium name="Ensembl"/>
        </authorList>
    </citation>
    <scope>IDENTIFICATION</scope>
</reference>
<dbReference type="Gene3D" id="3.40.50.1820">
    <property type="entry name" value="alpha/beta hydrolase"/>
    <property type="match status" value="1"/>
</dbReference>